<dbReference type="NCBIfam" id="TIGR00046">
    <property type="entry name" value="RsmE family RNA methyltransferase"/>
    <property type="match status" value="1"/>
</dbReference>
<dbReference type="Pfam" id="PF20260">
    <property type="entry name" value="PUA_4"/>
    <property type="match status" value="1"/>
</dbReference>
<name>A0A1H2S1P8_9BACI</name>
<keyword evidence="16" id="KW-1185">Reference proteome</keyword>
<dbReference type="SUPFAM" id="SSF75217">
    <property type="entry name" value="alpha/beta knot"/>
    <property type="match status" value="1"/>
</dbReference>
<dbReference type="InterPro" id="IPR006700">
    <property type="entry name" value="RsmE"/>
</dbReference>
<dbReference type="EC" id="2.1.1.193" evidence="3 12"/>
<dbReference type="InterPro" id="IPR029026">
    <property type="entry name" value="tRNA_m1G_MTases_N"/>
</dbReference>
<dbReference type="OrthoDB" id="9815641at2"/>
<keyword evidence="5 12" id="KW-0963">Cytoplasm</keyword>
<dbReference type="Proteomes" id="UP000199488">
    <property type="component" value="Unassembled WGS sequence"/>
</dbReference>
<evidence type="ECO:0000256" key="6">
    <source>
        <dbReference type="ARBA" id="ARBA00022552"/>
    </source>
</evidence>
<evidence type="ECO:0000256" key="11">
    <source>
        <dbReference type="ARBA" id="ARBA00047944"/>
    </source>
</evidence>
<sequence length="252" mass="28279">MQHYFVDPSSIQHEYIQITGNDAKHIARVMRMGPGEKIVCKDNQGRAFVTEIESVEEKSVHVKIISEWTEGAELPVNIIAAQALIKGEKMDTVVQKATELGAAAIYFYEGEHSVVKWDANKRQKKIDRLNRIAKEAAEQSERMYIPEIVYFSSAREVIEHTASVGSRIVLSEAEARAELPAKLPEVFSRCPETLLAFIGPEGGFSRNELDLFEEQHIPATSLGKRIVRSETASLLLLGAVTYYYEIQEGNIQ</sequence>
<gene>
    <name evidence="15" type="ORF">SAMN05421781_1000</name>
</gene>
<dbReference type="STRING" id="1122204.SAMN05421781_1000"/>
<proteinExistence type="inferred from homology"/>
<evidence type="ECO:0000313" key="16">
    <source>
        <dbReference type="Proteomes" id="UP000199488"/>
    </source>
</evidence>
<comment type="subcellular location">
    <subcellularLocation>
        <location evidence="1 12">Cytoplasm</location>
    </subcellularLocation>
</comment>
<evidence type="ECO:0000256" key="5">
    <source>
        <dbReference type="ARBA" id="ARBA00022490"/>
    </source>
</evidence>
<dbReference type="GO" id="GO:0070475">
    <property type="term" value="P:rRNA base methylation"/>
    <property type="evidence" value="ECO:0007669"/>
    <property type="project" value="TreeGrafter"/>
</dbReference>
<dbReference type="InterPro" id="IPR015947">
    <property type="entry name" value="PUA-like_sf"/>
</dbReference>
<dbReference type="Gene3D" id="3.40.1280.10">
    <property type="match status" value="1"/>
</dbReference>
<evidence type="ECO:0000256" key="2">
    <source>
        <dbReference type="ARBA" id="ARBA00005528"/>
    </source>
</evidence>
<evidence type="ECO:0000256" key="10">
    <source>
        <dbReference type="ARBA" id="ARBA00025699"/>
    </source>
</evidence>
<keyword evidence="9 12" id="KW-0949">S-adenosyl-L-methionine</keyword>
<dbReference type="Pfam" id="PF04452">
    <property type="entry name" value="Methyltrans_RNA"/>
    <property type="match status" value="1"/>
</dbReference>
<feature type="domain" description="Ribosomal RNA small subunit methyltransferase E methyltransferase" evidence="13">
    <location>
        <begin position="73"/>
        <end position="240"/>
    </location>
</feature>
<evidence type="ECO:0000313" key="15">
    <source>
        <dbReference type="EMBL" id="SDW25576.1"/>
    </source>
</evidence>
<evidence type="ECO:0000256" key="7">
    <source>
        <dbReference type="ARBA" id="ARBA00022603"/>
    </source>
</evidence>
<protein>
    <recommendedName>
        <fullName evidence="4 12">Ribosomal RNA small subunit methyltransferase E</fullName>
        <ecNumber evidence="3 12">2.1.1.193</ecNumber>
    </recommendedName>
</protein>
<comment type="function">
    <text evidence="10 12">Specifically methylates the N3 position of the uracil ring of uridine 1498 (m3U1498) in 16S rRNA. Acts on the fully assembled 30S ribosomal subunit.</text>
</comment>
<comment type="similarity">
    <text evidence="2 12">Belongs to the RNA methyltransferase RsmE family.</text>
</comment>
<feature type="domain" description="Ribosomal RNA small subunit methyltransferase E PUA-like" evidence="14">
    <location>
        <begin position="18"/>
        <end position="65"/>
    </location>
</feature>
<evidence type="ECO:0000256" key="9">
    <source>
        <dbReference type="ARBA" id="ARBA00022691"/>
    </source>
</evidence>
<evidence type="ECO:0000256" key="8">
    <source>
        <dbReference type="ARBA" id="ARBA00022679"/>
    </source>
</evidence>
<evidence type="ECO:0000256" key="4">
    <source>
        <dbReference type="ARBA" id="ARBA00013673"/>
    </source>
</evidence>
<dbReference type="CDD" id="cd18084">
    <property type="entry name" value="RsmE-like"/>
    <property type="match status" value="1"/>
</dbReference>
<dbReference type="PANTHER" id="PTHR30027:SF3">
    <property type="entry name" value="16S RRNA (URACIL(1498)-N(3))-METHYLTRANSFERASE"/>
    <property type="match status" value="1"/>
</dbReference>
<keyword evidence="8 12" id="KW-0808">Transferase</keyword>
<reference evidence="15 16" key="1">
    <citation type="submission" date="2016-10" db="EMBL/GenBank/DDBJ databases">
        <authorList>
            <person name="de Groot N.N."/>
        </authorList>
    </citation>
    <scope>NUCLEOTIDE SEQUENCE [LARGE SCALE GENOMIC DNA]</scope>
    <source>
        <strain evidence="15 16">DSM 23126</strain>
    </source>
</reference>
<dbReference type="SUPFAM" id="SSF88697">
    <property type="entry name" value="PUA domain-like"/>
    <property type="match status" value="1"/>
</dbReference>
<dbReference type="PIRSF" id="PIRSF015601">
    <property type="entry name" value="MTase_slr0722"/>
    <property type="match status" value="1"/>
</dbReference>
<dbReference type="EMBL" id="FNNC01000001">
    <property type="protein sequence ID" value="SDW25576.1"/>
    <property type="molecule type" value="Genomic_DNA"/>
</dbReference>
<dbReference type="Gene3D" id="2.40.240.20">
    <property type="entry name" value="Hypothetical PUA domain-like, domain 1"/>
    <property type="match status" value="1"/>
</dbReference>
<dbReference type="AlphaFoldDB" id="A0A1H2S1P8"/>
<evidence type="ECO:0000256" key="3">
    <source>
        <dbReference type="ARBA" id="ARBA00012328"/>
    </source>
</evidence>
<dbReference type="PANTHER" id="PTHR30027">
    <property type="entry name" value="RIBOSOMAL RNA SMALL SUBUNIT METHYLTRANSFERASE E"/>
    <property type="match status" value="1"/>
</dbReference>
<dbReference type="GO" id="GO:0005737">
    <property type="term" value="C:cytoplasm"/>
    <property type="evidence" value="ECO:0007669"/>
    <property type="project" value="UniProtKB-SubCell"/>
</dbReference>
<comment type="catalytic activity">
    <reaction evidence="11 12">
        <text>uridine(1498) in 16S rRNA + S-adenosyl-L-methionine = N(3)-methyluridine(1498) in 16S rRNA + S-adenosyl-L-homocysteine + H(+)</text>
        <dbReference type="Rhea" id="RHEA:42920"/>
        <dbReference type="Rhea" id="RHEA-COMP:10283"/>
        <dbReference type="Rhea" id="RHEA-COMP:10284"/>
        <dbReference type="ChEBI" id="CHEBI:15378"/>
        <dbReference type="ChEBI" id="CHEBI:57856"/>
        <dbReference type="ChEBI" id="CHEBI:59789"/>
        <dbReference type="ChEBI" id="CHEBI:65315"/>
        <dbReference type="ChEBI" id="CHEBI:74502"/>
        <dbReference type="EC" id="2.1.1.193"/>
    </reaction>
</comment>
<keyword evidence="7 12" id="KW-0489">Methyltransferase</keyword>
<dbReference type="InterPro" id="IPR029028">
    <property type="entry name" value="Alpha/beta_knot_MTases"/>
</dbReference>
<organism evidence="15 16">
    <name type="scientific">Marinococcus luteus</name>
    <dbReference type="NCBI Taxonomy" id="1122204"/>
    <lineage>
        <taxon>Bacteria</taxon>
        <taxon>Bacillati</taxon>
        <taxon>Bacillota</taxon>
        <taxon>Bacilli</taxon>
        <taxon>Bacillales</taxon>
        <taxon>Bacillaceae</taxon>
        <taxon>Marinococcus</taxon>
    </lineage>
</organism>
<dbReference type="InterPro" id="IPR046886">
    <property type="entry name" value="RsmE_MTase_dom"/>
</dbReference>
<evidence type="ECO:0000256" key="12">
    <source>
        <dbReference type="PIRNR" id="PIRNR015601"/>
    </source>
</evidence>
<evidence type="ECO:0000259" key="13">
    <source>
        <dbReference type="Pfam" id="PF04452"/>
    </source>
</evidence>
<dbReference type="InterPro" id="IPR046887">
    <property type="entry name" value="RsmE_PUA-like"/>
</dbReference>
<accession>A0A1H2S1P8</accession>
<keyword evidence="6 12" id="KW-0698">rRNA processing</keyword>
<evidence type="ECO:0000259" key="14">
    <source>
        <dbReference type="Pfam" id="PF20260"/>
    </source>
</evidence>
<evidence type="ECO:0000256" key="1">
    <source>
        <dbReference type="ARBA" id="ARBA00004496"/>
    </source>
</evidence>
<dbReference type="RefSeq" id="WP_091611903.1">
    <property type="nucleotide sequence ID" value="NZ_FNNC01000001.1"/>
</dbReference>
<dbReference type="GO" id="GO:0070042">
    <property type="term" value="F:rRNA (uridine-N3-)-methyltransferase activity"/>
    <property type="evidence" value="ECO:0007669"/>
    <property type="project" value="TreeGrafter"/>
</dbReference>